<evidence type="ECO:0000256" key="3">
    <source>
        <dbReference type="ARBA" id="ARBA00022516"/>
    </source>
</evidence>
<evidence type="ECO:0000256" key="4">
    <source>
        <dbReference type="ARBA" id="ARBA00022832"/>
    </source>
</evidence>
<evidence type="ECO:0000256" key="7">
    <source>
        <dbReference type="ARBA" id="ARBA00023160"/>
    </source>
</evidence>
<dbReference type="PANTHER" id="PTHR43159">
    <property type="entry name" value="ENOYL-[ACYL-CARRIER-PROTEIN] REDUCTASE"/>
    <property type="match status" value="1"/>
</dbReference>
<evidence type="ECO:0000313" key="9">
    <source>
        <dbReference type="EMBL" id="CAI2716928.1"/>
    </source>
</evidence>
<dbReference type="RefSeq" id="WP_282009910.1">
    <property type="nucleotide sequence ID" value="NZ_OX336137.1"/>
</dbReference>
<name>A0ABM9H9W7_9BACT</name>
<reference evidence="9 10" key="1">
    <citation type="submission" date="2022-09" db="EMBL/GenBank/DDBJ databases">
        <authorList>
            <person name="Kop L."/>
        </authorList>
    </citation>
    <scope>NUCLEOTIDE SEQUENCE [LARGE SCALE GENOMIC DNA]</scope>
    <source>
        <strain evidence="9 10">347</strain>
    </source>
</reference>
<keyword evidence="10" id="KW-1185">Reference proteome</keyword>
<sequence>MSFLNLEGKTILVTGVANKKSVAYHIGKTLEAEGAKVVYSVRSETRKASVKKLLDPAPMLVCDVEDEAQIDRLRDDIARTTGTLHGLVHSIAFANFADGLKPFHETAKPDFLQCVDISCYSMIRLANAFKDLFAKDASVVAVGISTTRMAAENYGYMGPAKAALDSSLAFLAKSFSVFSNVRFNSVNAGLLKTSASAGIPGYLDSYLHAEQLTLRKKALQTQEVANAAVFLLSERSSGINAQGIVLDAGMSINYFDKDIVRRAQRPDTDRK</sequence>
<evidence type="ECO:0000256" key="6">
    <source>
        <dbReference type="ARBA" id="ARBA00023098"/>
    </source>
</evidence>
<accession>A0ABM9H9W7</accession>
<dbReference type="Pfam" id="PF13561">
    <property type="entry name" value="adh_short_C2"/>
    <property type="match status" value="1"/>
</dbReference>
<dbReference type="InterPro" id="IPR036291">
    <property type="entry name" value="NAD(P)-bd_dom_sf"/>
</dbReference>
<comment type="similarity">
    <text evidence="2 8">Belongs to the short-chain dehydrogenases/reductases (SDR) family. FabI subfamily.</text>
</comment>
<dbReference type="EMBL" id="OX336137">
    <property type="protein sequence ID" value="CAI2716928.1"/>
    <property type="molecule type" value="Genomic_DNA"/>
</dbReference>
<dbReference type="EC" id="1.3.1.9" evidence="8"/>
<organism evidence="9 10">
    <name type="scientific">Nitrospina watsonii</name>
    <dbReference type="NCBI Taxonomy" id="1323948"/>
    <lineage>
        <taxon>Bacteria</taxon>
        <taxon>Pseudomonadati</taxon>
        <taxon>Nitrospinota/Tectimicrobiota group</taxon>
        <taxon>Nitrospinota</taxon>
        <taxon>Nitrospinia</taxon>
        <taxon>Nitrospinales</taxon>
        <taxon>Nitrospinaceae</taxon>
        <taxon>Nitrospina</taxon>
    </lineage>
</organism>
<keyword evidence="5 8" id="KW-0560">Oxidoreductase</keyword>
<gene>
    <name evidence="9" type="ORF">NSPWAT_0068</name>
</gene>
<evidence type="ECO:0000256" key="1">
    <source>
        <dbReference type="ARBA" id="ARBA00005194"/>
    </source>
</evidence>
<proteinExistence type="inferred from homology"/>
<comment type="pathway">
    <text evidence="1">Lipid metabolism; fatty acid biosynthesis.</text>
</comment>
<evidence type="ECO:0000256" key="5">
    <source>
        <dbReference type="ARBA" id="ARBA00023002"/>
    </source>
</evidence>
<dbReference type="InterPro" id="IPR002347">
    <property type="entry name" value="SDR_fam"/>
</dbReference>
<evidence type="ECO:0000256" key="2">
    <source>
        <dbReference type="ARBA" id="ARBA00009233"/>
    </source>
</evidence>
<dbReference type="PRINTS" id="PR00081">
    <property type="entry name" value="GDHRDH"/>
</dbReference>
<keyword evidence="6" id="KW-0443">Lipid metabolism</keyword>
<dbReference type="SUPFAM" id="SSF51735">
    <property type="entry name" value="NAD(P)-binding Rossmann-fold domains"/>
    <property type="match status" value="1"/>
</dbReference>
<keyword evidence="8" id="KW-0520">NAD</keyword>
<dbReference type="InterPro" id="IPR014358">
    <property type="entry name" value="Enoyl-ACP_Rdtase_NADH"/>
</dbReference>
<evidence type="ECO:0000313" key="10">
    <source>
        <dbReference type="Proteomes" id="UP001157733"/>
    </source>
</evidence>
<keyword evidence="4" id="KW-0276">Fatty acid metabolism</keyword>
<protein>
    <recommendedName>
        <fullName evidence="8">Enoyl-[acyl-carrier-protein] reductase [NADH]</fullName>
        <ecNumber evidence="8">1.3.1.9</ecNumber>
    </recommendedName>
</protein>
<dbReference type="Proteomes" id="UP001157733">
    <property type="component" value="Chromosome"/>
</dbReference>
<dbReference type="GO" id="GO:0004318">
    <property type="term" value="F:enoyl-[acyl-carrier-protein] reductase (NADH) activity"/>
    <property type="evidence" value="ECO:0007669"/>
    <property type="project" value="UniProtKB-EC"/>
</dbReference>
<dbReference type="PANTHER" id="PTHR43159:SF2">
    <property type="entry name" value="ENOYL-[ACYL-CARRIER-PROTEIN] REDUCTASE [NADH], CHLOROPLASTIC"/>
    <property type="match status" value="1"/>
</dbReference>
<keyword evidence="7 8" id="KW-0275">Fatty acid biosynthesis</keyword>
<dbReference type="Gene3D" id="3.40.50.720">
    <property type="entry name" value="NAD(P)-binding Rossmann-like Domain"/>
    <property type="match status" value="1"/>
</dbReference>
<dbReference type="PIRSF" id="PIRSF000094">
    <property type="entry name" value="Enoyl-ACP_rdct"/>
    <property type="match status" value="1"/>
</dbReference>
<comment type="catalytic activity">
    <reaction evidence="8">
        <text>a 2,3-saturated acyl-[ACP] + NAD(+) = a (2E)-enoyl-[ACP] + NADH + H(+)</text>
        <dbReference type="Rhea" id="RHEA:10240"/>
        <dbReference type="Rhea" id="RHEA-COMP:9925"/>
        <dbReference type="Rhea" id="RHEA-COMP:9926"/>
        <dbReference type="ChEBI" id="CHEBI:15378"/>
        <dbReference type="ChEBI" id="CHEBI:57540"/>
        <dbReference type="ChEBI" id="CHEBI:57945"/>
        <dbReference type="ChEBI" id="CHEBI:78784"/>
        <dbReference type="ChEBI" id="CHEBI:78785"/>
        <dbReference type="EC" id="1.3.1.9"/>
    </reaction>
</comment>
<evidence type="ECO:0000256" key="8">
    <source>
        <dbReference type="PIRNR" id="PIRNR000094"/>
    </source>
</evidence>
<keyword evidence="3 8" id="KW-0444">Lipid biosynthesis</keyword>